<feature type="non-terminal residue" evidence="4">
    <location>
        <position position="1"/>
    </location>
</feature>
<dbReference type="InterPro" id="IPR011335">
    <property type="entry name" value="Restrct_endonuc-II-like"/>
</dbReference>
<dbReference type="InterPro" id="IPR048367">
    <property type="entry name" value="TNP-like_RNaseH_C"/>
</dbReference>
<dbReference type="InterPro" id="IPR019080">
    <property type="entry name" value="YqaJ_viral_recombinase"/>
</dbReference>
<dbReference type="Proteomes" id="UP000478052">
    <property type="component" value="Unassembled WGS sequence"/>
</dbReference>
<gene>
    <name evidence="4" type="ORF">FWK35_00031222</name>
</gene>
<reference evidence="4 5" key="1">
    <citation type="submission" date="2019-08" db="EMBL/GenBank/DDBJ databases">
        <title>Whole genome of Aphis craccivora.</title>
        <authorList>
            <person name="Voronova N.V."/>
            <person name="Shulinski R.S."/>
            <person name="Bandarenka Y.V."/>
            <person name="Zhorov D.G."/>
            <person name="Warner D."/>
        </authorList>
    </citation>
    <scope>NUCLEOTIDE SEQUENCE [LARGE SCALE GENOMIC DNA]</scope>
    <source>
        <strain evidence="4">180601</strain>
        <tissue evidence="4">Whole Body</tissue>
    </source>
</reference>
<feature type="coiled-coil region" evidence="2">
    <location>
        <begin position="24"/>
        <end position="58"/>
    </location>
</feature>
<dbReference type="GO" id="GO:0006281">
    <property type="term" value="P:DNA repair"/>
    <property type="evidence" value="ECO:0007669"/>
    <property type="project" value="UniProtKB-ARBA"/>
</dbReference>
<dbReference type="Pfam" id="PF12017">
    <property type="entry name" value="Tnp_P_element"/>
    <property type="match status" value="1"/>
</dbReference>
<dbReference type="PANTHER" id="PTHR47577:SF2">
    <property type="entry name" value="THAP DOMAIN CONTAINING 9"/>
    <property type="match status" value="1"/>
</dbReference>
<evidence type="ECO:0000256" key="1">
    <source>
        <dbReference type="PROSITE-ProRule" id="PRU00325"/>
    </source>
</evidence>
<organism evidence="4 5">
    <name type="scientific">Aphis craccivora</name>
    <name type="common">Cowpea aphid</name>
    <dbReference type="NCBI Taxonomy" id="307492"/>
    <lineage>
        <taxon>Eukaryota</taxon>
        <taxon>Metazoa</taxon>
        <taxon>Ecdysozoa</taxon>
        <taxon>Arthropoda</taxon>
        <taxon>Hexapoda</taxon>
        <taxon>Insecta</taxon>
        <taxon>Pterygota</taxon>
        <taxon>Neoptera</taxon>
        <taxon>Paraneoptera</taxon>
        <taxon>Hemiptera</taxon>
        <taxon>Sternorrhyncha</taxon>
        <taxon>Aphidomorpha</taxon>
        <taxon>Aphidoidea</taxon>
        <taxon>Aphididae</taxon>
        <taxon>Aphidini</taxon>
        <taxon>Aphis</taxon>
        <taxon>Aphis</taxon>
    </lineage>
</organism>
<dbReference type="OrthoDB" id="6621548at2759"/>
<evidence type="ECO:0000256" key="2">
    <source>
        <dbReference type="SAM" id="Coils"/>
    </source>
</evidence>
<dbReference type="Pfam" id="PF21787">
    <property type="entry name" value="TNP-like_RNaseH_N"/>
    <property type="match status" value="1"/>
</dbReference>
<dbReference type="GO" id="GO:0008270">
    <property type="term" value="F:zinc ion binding"/>
    <property type="evidence" value="ECO:0007669"/>
    <property type="project" value="UniProtKB-KW"/>
</dbReference>
<protein>
    <submittedName>
        <fullName evidence="4">THAP-type domain-containing protein</fullName>
    </submittedName>
</protein>
<dbReference type="AlphaFoldDB" id="A0A6G0X0B7"/>
<comment type="caution">
    <text evidence="4">The sequence shown here is derived from an EMBL/GenBank/DDBJ whole genome shotgun (WGS) entry which is preliminary data.</text>
</comment>
<accession>A0A6G0X0B7</accession>
<dbReference type="Pfam" id="PF09588">
    <property type="entry name" value="YqaJ"/>
    <property type="match status" value="1"/>
</dbReference>
<dbReference type="Pfam" id="PF21788">
    <property type="entry name" value="TNP-like_GBD"/>
    <property type="match status" value="1"/>
</dbReference>
<sequence length="947" mass="108081">DVKTPDFDTPKRAKVHFKRAKYQVMIQKQKIKRLNETVRRLRKKIVSIESLLNHLKKQNYITENAHDEILRTTSEFIKETINRSLKLKNAKFSPAIRSFALTLQFYSSKAYTFVRKHFNNLLPHPSTLRKWYCVIKGELGFTEESFAALKARQNQSSDPVIINISIDEMAIRKQISFLNGRFYGGVDLGTGNENDSNCTQEATNALVFLAVCINSHWKIPLGYFLIHSFSGFERASLLIKCLELLVETGVKCYSITVDGAASNISMCKSLGANFEYTSANFKPWIEYPGSQNKIFIFWDACHMIKLVRNTLGDKKILINKYNEPIKWSCIADLHRIQESKGLHAANKLKKPHIQYYENKMNVRLCVQTLSASVSSSLLFCEQLNLINEVKATAEFCQIFNDAFDLLNCRNKYAKGEYNCPINYDNIEKIENFLETFKTYVEGLRYGPTNYDTNGEQLIKSKRQVGFIGLIICLTNLINTYKVVKEEKMTYLLSYKLSQDHLEIFFSAMRSRGGFNNNPNAIQFRSAYKRLIVRHEVNGSIYGNCTQLDSSSILFVSAKKRQDADAIMNNDNDIDNESDLFEEFEHDYDYRMPELEEYVTDVVKYTSGFIVRKIKKNKKLCIVCDSMLTVENNENASRLLKLKTRGKLITPTTDVHKIWPVSPSRVKVRIDETRMVFCASCGCPAGAGAKCKHIAAVIWYINNEDGTLKTSLRKEWGTPTNSAQNKYKKGKRIEDFFSNMLKVTSLSEVEKECKLCVNDMLDSLENQYIKIDQNACFNIFIETLNQSDSDLWFENRKNRISASTKAHKIRVCRNLTYVGQLHLVYTFLKKTDLGEKGSINVTCGKNTEGVAIDAYKQLFDKEVIKSGLVISQFIPWLCASPDGLVLKNGKIDAVLEIKFPISCRSKPKVENGIPNLKYLLVENGILKLKKSSISTICMPGKNPLSAST</sequence>
<evidence type="ECO:0000313" key="4">
    <source>
        <dbReference type="EMBL" id="KAF0733304.1"/>
    </source>
</evidence>
<keyword evidence="1" id="KW-0479">Metal-binding</keyword>
<feature type="domain" description="SWIM-type" evidence="3">
    <location>
        <begin position="665"/>
        <end position="701"/>
    </location>
</feature>
<name>A0A6G0X0B7_APHCR</name>
<evidence type="ECO:0000259" key="3">
    <source>
        <dbReference type="PROSITE" id="PS50966"/>
    </source>
</evidence>
<dbReference type="EMBL" id="VUJU01008256">
    <property type="protein sequence ID" value="KAF0733304.1"/>
    <property type="molecule type" value="Genomic_DNA"/>
</dbReference>
<dbReference type="Pfam" id="PF04434">
    <property type="entry name" value="SWIM"/>
    <property type="match status" value="1"/>
</dbReference>
<keyword evidence="2" id="KW-0175">Coiled coil</keyword>
<dbReference type="InterPro" id="IPR011604">
    <property type="entry name" value="PDDEXK-like_dom_sf"/>
</dbReference>
<dbReference type="InterPro" id="IPR007527">
    <property type="entry name" value="Znf_SWIM"/>
</dbReference>
<evidence type="ECO:0000313" key="5">
    <source>
        <dbReference type="Proteomes" id="UP000478052"/>
    </source>
</evidence>
<dbReference type="InterPro" id="IPR021896">
    <property type="entry name" value="THAP9-like_HTH"/>
</dbReference>
<keyword evidence="1" id="KW-0863">Zinc-finger</keyword>
<keyword evidence="1" id="KW-0862">Zinc</keyword>
<dbReference type="InterPro" id="IPR048366">
    <property type="entry name" value="TNP-like_GBD"/>
</dbReference>
<dbReference type="SUPFAM" id="SSF52980">
    <property type="entry name" value="Restriction endonuclease-like"/>
    <property type="match status" value="1"/>
</dbReference>
<dbReference type="Gene3D" id="3.90.320.10">
    <property type="match status" value="1"/>
</dbReference>
<proteinExistence type="predicted"/>
<dbReference type="PROSITE" id="PS50966">
    <property type="entry name" value="ZF_SWIM"/>
    <property type="match status" value="1"/>
</dbReference>
<dbReference type="Pfam" id="PF21789">
    <property type="entry name" value="TNP-like_RNaseH_C"/>
    <property type="match status" value="1"/>
</dbReference>
<dbReference type="PANTHER" id="PTHR47577">
    <property type="entry name" value="THAP DOMAIN-CONTAINING PROTEIN 6"/>
    <property type="match status" value="1"/>
</dbReference>
<dbReference type="InterPro" id="IPR048365">
    <property type="entry name" value="TNP-like_RNaseH_N"/>
</dbReference>
<keyword evidence="5" id="KW-1185">Reference proteome</keyword>